<dbReference type="Gene3D" id="3.40.109.10">
    <property type="entry name" value="NADH Oxidase"/>
    <property type="match status" value="2"/>
</dbReference>
<dbReference type="EMBL" id="NUWN01000113">
    <property type="protein sequence ID" value="PFK30278.1"/>
    <property type="molecule type" value="Genomic_DNA"/>
</dbReference>
<dbReference type="InterPro" id="IPR000415">
    <property type="entry name" value="Nitroreductase-like"/>
</dbReference>
<dbReference type="RefSeq" id="WP_098492642.1">
    <property type="nucleotide sequence ID" value="NZ_NUWN01000113.1"/>
</dbReference>
<dbReference type="SUPFAM" id="SSF55469">
    <property type="entry name" value="FMN-dependent nitroreductase-like"/>
    <property type="match status" value="1"/>
</dbReference>
<dbReference type="InterPro" id="IPR020051">
    <property type="entry name" value="SagB-type_dehydrogenase"/>
</dbReference>
<protein>
    <submittedName>
        <fullName evidence="2">NADH oxidase</fullName>
    </submittedName>
</protein>
<dbReference type="CDD" id="cd02142">
    <property type="entry name" value="McbC_SagB-like_oxidoreductase"/>
    <property type="match status" value="1"/>
</dbReference>
<dbReference type="NCBIfam" id="TIGR03605">
    <property type="entry name" value="antibiot_sagB"/>
    <property type="match status" value="1"/>
</dbReference>
<comment type="caution">
    <text evidence="2">The sequence shown here is derived from an EMBL/GenBank/DDBJ whole genome shotgun (WGS) entry which is preliminary data.</text>
</comment>
<gene>
    <name evidence="2" type="ORF">COI93_22620</name>
</gene>
<proteinExistence type="predicted"/>
<dbReference type="AlphaFoldDB" id="A0A2B0L8B3"/>
<dbReference type="InterPro" id="IPR029479">
    <property type="entry name" value="Nitroreductase"/>
</dbReference>
<dbReference type="PANTHER" id="PTHR43745">
    <property type="entry name" value="NITROREDUCTASE MJ1384-RELATED"/>
    <property type="match status" value="1"/>
</dbReference>
<accession>A0A2B0L8B3</accession>
<dbReference type="Proteomes" id="UP000242656">
    <property type="component" value="Unassembled WGS sequence"/>
</dbReference>
<evidence type="ECO:0000313" key="3">
    <source>
        <dbReference type="Proteomes" id="UP000242656"/>
    </source>
</evidence>
<name>A0A2B0L8B3_BACCE</name>
<dbReference type="GO" id="GO:0016491">
    <property type="term" value="F:oxidoreductase activity"/>
    <property type="evidence" value="ECO:0007669"/>
    <property type="project" value="InterPro"/>
</dbReference>
<sequence length="522" mass="60124">MELETFLRNLHFSIDEIMPKNENVNWEDAPLPYKLYRELPIIPLPLDVPLTFRKQSMSAEPTLEKIGHFLWYTCGLTQICQPSLHFNQEKTQTIYRRFIPSGGALYPNELYIYLRIETIPHGIYHYDVAHHRLILLREGNFDAYLMQALGNRCDISACFGTTFVSTMFWKNFFKYNNFSYRLQGLDAGVLIGQLLETAKQFGYTSGVYFQFLDRAMNHLLGLSEQEESVYAIIPLSKEPTAEWFYKEDTLERNISSHELSQDLPLLQHEHFVRSKHVMEYPMITQMNTASMLESTDQFQTVREELATLHPKQTFKLPKVQRLSYDFASVCQKRYSPDLDFVLQKINKTQLATLLQEASLSFLYPNDLDGTHINSKARVSLCGCFYNVEGLPNGAYSYDSMAHTLESIQPGDLRQPLQSGMTMDNVNLFQVPLCLHVMGNKDYSKKDLGYRGYRIQQMEAGMLVQKLVLAASAINMGGHPLLGFDASLCDKLYEIDTTQKTALIQIPVGPYRPRTWLKGYLHN</sequence>
<dbReference type="PANTHER" id="PTHR43745:SF2">
    <property type="entry name" value="NITROREDUCTASE MJ1384-RELATED"/>
    <property type="match status" value="1"/>
</dbReference>
<organism evidence="2 3">
    <name type="scientific">Bacillus cereus</name>
    <dbReference type="NCBI Taxonomy" id="1396"/>
    <lineage>
        <taxon>Bacteria</taxon>
        <taxon>Bacillati</taxon>
        <taxon>Bacillota</taxon>
        <taxon>Bacilli</taxon>
        <taxon>Bacillales</taxon>
        <taxon>Bacillaceae</taxon>
        <taxon>Bacillus</taxon>
        <taxon>Bacillus cereus group</taxon>
    </lineage>
</organism>
<reference evidence="2 3" key="1">
    <citation type="submission" date="2017-09" db="EMBL/GenBank/DDBJ databases">
        <title>Large-scale bioinformatics analysis of Bacillus genomes uncovers conserved roles of natural products in bacterial physiology.</title>
        <authorList>
            <consortium name="Agbiome Team Llc"/>
            <person name="Bleich R.M."/>
            <person name="Grubbs K.J."/>
            <person name="Santa Maria K.C."/>
            <person name="Allen S.E."/>
            <person name="Farag S."/>
            <person name="Shank E.A."/>
            <person name="Bowers A."/>
        </authorList>
    </citation>
    <scope>NUCLEOTIDE SEQUENCE [LARGE SCALE GENOMIC DNA]</scope>
    <source>
        <strain evidence="2 3">AFS083043</strain>
    </source>
</reference>
<evidence type="ECO:0000259" key="1">
    <source>
        <dbReference type="Pfam" id="PF00881"/>
    </source>
</evidence>
<dbReference type="InterPro" id="IPR052544">
    <property type="entry name" value="Bacteriocin_Proc_Enz"/>
</dbReference>
<evidence type="ECO:0000313" key="2">
    <source>
        <dbReference type="EMBL" id="PFK30278.1"/>
    </source>
</evidence>
<feature type="domain" description="Nitroreductase" evidence="1">
    <location>
        <begin position="419"/>
        <end position="508"/>
    </location>
</feature>
<dbReference type="Pfam" id="PF00881">
    <property type="entry name" value="Nitroreductase"/>
    <property type="match status" value="1"/>
</dbReference>